<dbReference type="Gene3D" id="3.30.420.10">
    <property type="entry name" value="Ribonuclease H-like superfamily/Ribonuclease H"/>
    <property type="match status" value="1"/>
</dbReference>
<dbReference type="EnsemblMetazoa" id="CJA33982.1">
    <property type="protein sequence ID" value="CJA33982.1"/>
    <property type="gene ID" value="WBGene00209829"/>
</dbReference>
<keyword evidence="3" id="KW-1185">Reference proteome</keyword>
<dbReference type="InterPro" id="IPR036397">
    <property type="entry name" value="RNaseH_sf"/>
</dbReference>
<evidence type="ECO:0000313" key="3">
    <source>
        <dbReference type="Proteomes" id="UP000005237"/>
    </source>
</evidence>
<dbReference type="Proteomes" id="UP000005237">
    <property type="component" value="Unassembled WGS sequence"/>
</dbReference>
<evidence type="ECO:0000313" key="2">
    <source>
        <dbReference type="EnsemblMetazoa" id="CJA33982.1"/>
    </source>
</evidence>
<dbReference type="GO" id="GO:0003676">
    <property type="term" value="F:nucleic acid binding"/>
    <property type="evidence" value="ECO:0007669"/>
    <property type="project" value="InterPro"/>
</dbReference>
<protein>
    <submittedName>
        <fullName evidence="2">Uncharacterized protein</fullName>
    </submittedName>
</protein>
<dbReference type="AlphaFoldDB" id="A0A8R1IFV2"/>
<evidence type="ECO:0000256" key="1">
    <source>
        <dbReference type="SAM" id="MobiDB-lite"/>
    </source>
</evidence>
<sequence length="80" mass="9190">MAPKRWRARGGPVASAEPPRAPARFTSDCNIPLKLFLEEKRFAKYEDLKMAVFDFFDSQSAAFWKKGINNLPERTHSCDK</sequence>
<organism evidence="2 3">
    <name type="scientific">Caenorhabditis japonica</name>
    <dbReference type="NCBI Taxonomy" id="281687"/>
    <lineage>
        <taxon>Eukaryota</taxon>
        <taxon>Metazoa</taxon>
        <taxon>Ecdysozoa</taxon>
        <taxon>Nematoda</taxon>
        <taxon>Chromadorea</taxon>
        <taxon>Rhabditida</taxon>
        <taxon>Rhabditina</taxon>
        <taxon>Rhabditomorpha</taxon>
        <taxon>Rhabditoidea</taxon>
        <taxon>Rhabditidae</taxon>
        <taxon>Peloderinae</taxon>
        <taxon>Caenorhabditis</taxon>
    </lineage>
</organism>
<accession>A0A8R1IFV2</accession>
<feature type="region of interest" description="Disordered" evidence="1">
    <location>
        <begin position="1"/>
        <end position="21"/>
    </location>
</feature>
<reference evidence="3" key="1">
    <citation type="submission" date="2010-08" db="EMBL/GenBank/DDBJ databases">
        <authorList>
            <consortium name="Caenorhabditis japonica Sequencing Consortium"/>
            <person name="Wilson R.K."/>
        </authorList>
    </citation>
    <scope>NUCLEOTIDE SEQUENCE [LARGE SCALE GENOMIC DNA]</scope>
    <source>
        <strain evidence="3">DF5081</strain>
    </source>
</reference>
<name>A0A8R1IFV2_CAEJA</name>
<reference evidence="2" key="2">
    <citation type="submission" date="2022-06" db="UniProtKB">
        <authorList>
            <consortium name="EnsemblMetazoa"/>
        </authorList>
    </citation>
    <scope>IDENTIFICATION</scope>
    <source>
        <strain evidence="2">DF5081</strain>
    </source>
</reference>
<proteinExistence type="predicted"/>